<dbReference type="Proteomes" id="UP001221757">
    <property type="component" value="Unassembled WGS sequence"/>
</dbReference>
<feature type="transmembrane region" description="Helical" evidence="2">
    <location>
        <begin position="145"/>
        <end position="171"/>
    </location>
</feature>
<organism evidence="3 4">
    <name type="scientific">Mycena rosella</name>
    <name type="common">Pink bonnet</name>
    <name type="synonym">Agaricus rosellus</name>
    <dbReference type="NCBI Taxonomy" id="1033263"/>
    <lineage>
        <taxon>Eukaryota</taxon>
        <taxon>Fungi</taxon>
        <taxon>Dikarya</taxon>
        <taxon>Basidiomycota</taxon>
        <taxon>Agaricomycotina</taxon>
        <taxon>Agaricomycetes</taxon>
        <taxon>Agaricomycetidae</taxon>
        <taxon>Agaricales</taxon>
        <taxon>Marasmiineae</taxon>
        <taxon>Mycenaceae</taxon>
        <taxon>Mycena</taxon>
    </lineage>
</organism>
<dbReference type="EMBL" id="JARKIE010000857">
    <property type="protein sequence ID" value="KAJ7614761.1"/>
    <property type="molecule type" value="Genomic_DNA"/>
</dbReference>
<keyword evidence="2" id="KW-0812">Transmembrane</keyword>
<feature type="transmembrane region" description="Helical" evidence="2">
    <location>
        <begin position="6"/>
        <end position="28"/>
    </location>
</feature>
<name>A0AAD7B9E8_MYCRO</name>
<feature type="transmembrane region" description="Helical" evidence="2">
    <location>
        <begin position="85"/>
        <end position="105"/>
    </location>
</feature>
<dbReference type="AlphaFoldDB" id="A0AAD7B9E8"/>
<feature type="compositionally biased region" description="Basic and acidic residues" evidence="1">
    <location>
        <begin position="334"/>
        <end position="348"/>
    </location>
</feature>
<feature type="region of interest" description="Disordered" evidence="1">
    <location>
        <begin position="281"/>
        <end position="370"/>
    </location>
</feature>
<sequence>MSTNPVVSSLLMASSYLNVGFYTLELVLCRRYFKRPNRPLLYKSGVAALIFFDTVCTLTICVNVIFFVLAIPLGSMVASLSPTSVIIFMTYCTAAVEQAILCHLFHSLTKNVFISTVLASLILIHMGFAFASGALILVLDSEVSAALTIATVSSITCAATDILIAICLGCKVWKMLSPVDRMTPADSFVRKFFLLIVSSGLIVAANTLLGMGLLLKHSPGFAFFFSCQGRVYSLTLLANFLVGVHFQRETSTDTVSTRSPRGPSMITGVDFDVIAGYDTESGSQDMRRSRVNAGESKSPAPSHRPIPSNAVRRAQDPLSPPFSNAPQNLGMESMRLEHRPSLRVKSEPSLKSSPSFSEMPGNTNGHHGSS</sequence>
<protein>
    <submittedName>
        <fullName evidence="3">Uncharacterized protein</fullName>
    </submittedName>
</protein>
<feature type="transmembrane region" description="Helical" evidence="2">
    <location>
        <begin position="192"/>
        <end position="215"/>
    </location>
</feature>
<keyword evidence="2" id="KW-0472">Membrane</keyword>
<gene>
    <name evidence="3" type="ORF">B0H17DRAFT_1116078</name>
</gene>
<keyword evidence="4" id="KW-1185">Reference proteome</keyword>
<accession>A0AAD7B9E8</accession>
<proteinExistence type="predicted"/>
<evidence type="ECO:0000256" key="1">
    <source>
        <dbReference type="SAM" id="MobiDB-lite"/>
    </source>
</evidence>
<feature type="compositionally biased region" description="Low complexity" evidence="1">
    <location>
        <begin position="349"/>
        <end position="358"/>
    </location>
</feature>
<reference evidence="3" key="1">
    <citation type="submission" date="2023-03" db="EMBL/GenBank/DDBJ databases">
        <title>Massive genome expansion in bonnet fungi (Mycena s.s.) driven by repeated elements and novel gene families across ecological guilds.</title>
        <authorList>
            <consortium name="Lawrence Berkeley National Laboratory"/>
            <person name="Harder C.B."/>
            <person name="Miyauchi S."/>
            <person name="Viragh M."/>
            <person name="Kuo A."/>
            <person name="Thoen E."/>
            <person name="Andreopoulos B."/>
            <person name="Lu D."/>
            <person name="Skrede I."/>
            <person name="Drula E."/>
            <person name="Henrissat B."/>
            <person name="Morin E."/>
            <person name="Kohler A."/>
            <person name="Barry K."/>
            <person name="LaButti K."/>
            <person name="Morin E."/>
            <person name="Salamov A."/>
            <person name="Lipzen A."/>
            <person name="Mereny Z."/>
            <person name="Hegedus B."/>
            <person name="Baldrian P."/>
            <person name="Stursova M."/>
            <person name="Weitz H."/>
            <person name="Taylor A."/>
            <person name="Grigoriev I.V."/>
            <person name="Nagy L.G."/>
            <person name="Martin F."/>
            <person name="Kauserud H."/>
        </authorList>
    </citation>
    <scope>NUCLEOTIDE SEQUENCE</scope>
    <source>
        <strain evidence="3">CBHHK067</strain>
    </source>
</reference>
<evidence type="ECO:0000313" key="3">
    <source>
        <dbReference type="EMBL" id="KAJ7614761.1"/>
    </source>
</evidence>
<feature type="transmembrane region" description="Helical" evidence="2">
    <location>
        <begin position="112"/>
        <end position="139"/>
    </location>
</feature>
<evidence type="ECO:0000256" key="2">
    <source>
        <dbReference type="SAM" id="Phobius"/>
    </source>
</evidence>
<evidence type="ECO:0000313" key="4">
    <source>
        <dbReference type="Proteomes" id="UP001221757"/>
    </source>
</evidence>
<keyword evidence="2" id="KW-1133">Transmembrane helix</keyword>
<feature type="compositionally biased region" description="Polar residues" evidence="1">
    <location>
        <begin position="360"/>
        <end position="370"/>
    </location>
</feature>
<comment type="caution">
    <text evidence="3">The sequence shown here is derived from an EMBL/GenBank/DDBJ whole genome shotgun (WGS) entry which is preliminary data.</text>
</comment>
<feature type="transmembrane region" description="Helical" evidence="2">
    <location>
        <begin position="40"/>
        <end position="73"/>
    </location>
</feature>